<feature type="region of interest" description="Disordered" evidence="1">
    <location>
        <begin position="163"/>
        <end position="184"/>
    </location>
</feature>
<sequence length="184" mass="19813">MKDALTIHRALLGWEAVHEIVRLPIAMGHADELPKALGLPAERCLVTRVFSCGDVFRGPRLLTGVIVPAGGRPSTEAVRLATGARVVRPARAGLINSVTEYAADLVCPLLLPDSMRLLIDRRLMDDHAGDDVVYTATGEPSTALGIRGRSLYELCGATPVDLFHPSEKGHASRPNTPEFRHPVA</sequence>
<dbReference type="Pfam" id="PF04073">
    <property type="entry name" value="tRNA_edit"/>
    <property type="match status" value="1"/>
</dbReference>
<evidence type="ECO:0000256" key="1">
    <source>
        <dbReference type="SAM" id="MobiDB-lite"/>
    </source>
</evidence>
<accession>A0ABX8R204</accession>
<dbReference type="SUPFAM" id="SSF55826">
    <property type="entry name" value="YbaK/ProRS associated domain"/>
    <property type="match status" value="1"/>
</dbReference>
<proteinExistence type="predicted"/>
<name>A0ABX8R204_9ACTN</name>
<dbReference type="InterPro" id="IPR036754">
    <property type="entry name" value="YbaK/aa-tRNA-synt-asso_dom_sf"/>
</dbReference>
<feature type="domain" description="YbaK/aminoacyl-tRNA synthetase-associated" evidence="2">
    <location>
        <begin position="30"/>
        <end position="148"/>
    </location>
</feature>
<dbReference type="EMBL" id="CP059572">
    <property type="protein sequence ID" value="QXJ23033.1"/>
    <property type="molecule type" value="Genomic_DNA"/>
</dbReference>
<dbReference type="Gene3D" id="3.90.960.10">
    <property type="entry name" value="YbaK/aminoacyl-tRNA synthetase-associated domain"/>
    <property type="match status" value="1"/>
</dbReference>
<dbReference type="Proteomes" id="UP001049518">
    <property type="component" value="Chromosome"/>
</dbReference>
<evidence type="ECO:0000259" key="2">
    <source>
        <dbReference type="Pfam" id="PF04073"/>
    </source>
</evidence>
<reference evidence="3" key="1">
    <citation type="submission" date="2020-07" db="EMBL/GenBank/DDBJ databases">
        <authorList>
            <person name="Tarantini F.S."/>
            <person name="Hong K.W."/>
            <person name="Chan K.G."/>
        </authorList>
    </citation>
    <scope>NUCLEOTIDE SEQUENCE</scope>
    <source>
        <strain evidence="3">32-07</strain>
    </source>
</reference>
<evidence type="ECO:0000313" key="4">
    <source>
        <dbReference type="Proteomes" id="UP001049518"/>
    </source>
</evidence>
<organism evidence="3 4">
    <name type="scientific">Actinomadura graeca</name>
    <dbReference type="NCBI Taxonomy" id="2750812"/>
    <lineage>
        <taxon>Bacteria</taxon>
        <taxon>Bacillati</taxon>
        <taxon>Actinomycetota</taxon>
        <taxon>Actinomycetes</taxon>
        <taxon>Streptosporangiales</taxon>
        <taxon>Thermomonosporaceae</taxon>
        <taxon>Actinomadura</taxon>
    </lineage>
</organism>
<evidence type="ECO:0000313" key="3">
    <source>
        <dbReference type="EMBL" id="QXJ23033.1"/>
    </source>
</evidence>
<gene>
    <name evidence="3" type="ORF">AGRA3207_004133</name>
</gene>
<dbReference type="InterPro" id="IPR007214">
    <property type="entry name" value="YbaK/aa-tRNA-synth-assoc-dom"/>
</dbReference>
<keyword evidence="4" id="KW-1185">Reference proteome</keyword>
<dbReference type="RefSeq" id="WP_231328708.1">
    <property type="nucleotide sequence ID" value="NZ_CP059572.1"/>
</dbReference>
<protein>
    <recommendedName>
        <fullName evidence="2">YbaK/aminoacyl-tRNA synthetase-associated domain-containing protein</fullName>
    </recommendedName>
</protein>